<organism evidence="1 2">
    <name type="scientific">Sphingomonas endophytica</name>
    <dbReference type="NCBI Taxonomy" id="869719"/>
    <lineage>
        <taxon>Bacteria</taxon>
        <taxon>Pseudomonadati</taxon>
        <taxon>Pseudomonadota</taxon>
        <taxon>Alphaproteobacteria</taxon>
        <taxon>Sphingomonadales</taxon>
        <taxon>Sphingomonadaceae</taxon>
        <taxon>Sphingomonas</taxon>
    </lineage>
</organism>
<gene>
    <name evidence="1" type="ORF">F4693_002624</name>
</gene>
<reference evidence="1 2" key="2">
    <citation type="submission" date="2020-08" db="EMBL/GenBank/DDBJ databases">
        <authorList>
            <person name="Partida-Martinez L."/>
            <person name="Huntemann M."/>
            <person name="Clum A."/>
            <person name="Wang J."/>
            <person name="Palaniappan K."/>
            <person name="Ritter S."/>
            <person name="Chen I.-M."/>
            <person name="Stamatis D."/>
            <person name="Reddy T."/>
            <person name="O'Malley R."/>
            <person name="Daum C."/>
            <person name="Shapiro N."/>
            <person name="Ivanova N."/>
            <person name="Kyrpides N."/>
            <person name="Woyke T."/>
        </authorList>
    </citation>
    <scope>NUCLEOTIDE SEQUENCE [LARGE SCALE GENOMIC DNA]</scope>
    <source>
        <strain evidence="1 2">AS3.13</strain>
    </source>
</reference>
<protein>
    <submittedName>
        <fullName evidence="1">Uncharacterized protein</fullName>
    </submittedName>
</protein>
<dbReference type="Proteomes" id="UP000522313">
    <property type="component" value="Unassembled WGS sequence"/>
</dbReference>
<dbReference type="AlphaFoldDB" id="A0A7X0JEA8"/>
<evidence type="ECO:0000313" key="1">
    <source>
        <dbReference type="EMBL" id="MBB6505629.1"/>
    </source>
</evidence>
<comment type="caution">
    <text evidence="1">The sequence shown here is derived from an EMBL/GenBank/DDBJ whole genome shotgun (WGS) entry which is preliminary data.</text>
</comment>
<name>A0A7X0JEA8_9SPHN</name>
<dbReference type="RefSeq" id="WP_184506509.1">
    <property type="nucleotide sequence ID" value="NZ_JACHBT010000014.1"/>
</dbReference>
<accession>A0A7X0JEA8</accession>
<dbReference type="EMBL" id="JACHBT010000014">
    <property type="protein sequence ID" value="MBB6505629.1"/>
    <property type="molecule type" value="Genomic_DNA"/>
</dbReference>
<reference evidence="1 2" key="1">
    <citation type="submission" date="2020-08" db="EMBL/GenBank/DDBJ databases">
        <title>The Agave Microbiome: Exploring the role of microbial communities in plant adaptations to desert environments.</title>
        <authorList>
            <person name="Partida-Martinez L.P."/>
        </authorList>
    </citation>
    <scope>NUCLEOTIDE SEQUENCE [LARGE SCALE GENOMIC DNA]</scope>
    <source>
        <strain evidence="1 2">AS3.13</strain>
    </source>
</reference>
<proteinExistence type="predicted"/>
<sequence length="146" mass="16547">MIAKLTLRYEFNSDPEDDFGWLAMSVETDAFAGRGGFWVQWQDVKEVAPKLDAYPLPSANPFAEEWGQCEFDGSNYEVIVGFSILPAKKTGDLDVIVKITDHFDTRRKCQAVFRTNYPEVASFAAELKELMDRQRDDAVLIGRNVS</sequence>
<evidence type="ECO:0000313" key="2">
    <source>
        <dbReference type="Proteomes" id="UP000522313"/>
    </source>
</evidence>